<evidence type="ECO:0000256" key="4">
    <source>
        <dbReference type="ARBA" id="ARBA00023315"/>
    </source>
</evidence>
<dbReference type="EMBL" id="CAFBQP010000159">
    <property type="protein sequence ID" value="CAB5068737.1"/>
    <property type="molecule type" value="Genomic_DNA"/>
</dbReference>
<evidence type="ECO:0000313" key="8">
    <source>
        <dbReference type="EMBL" id="CAB5068737.1"/>
    </source>
</evidence>
<feature type="domain" description="N-acetyltransferase" evidence="6">
    <location>
        <begin position="4"/>
        <end position="166"/>
    </location>
</feature>
<dbReference type="Pfam" id="PF13508">
    <property type="entry name" value="Acetyltransf_7"/>
    <property type="match status" value="1"/>
</dbReference>
<dbReference type="GO" id="GO:0016747">
    <property type="term" value="F:acyltransferase activity, transferring groups other than amino-acyl groups"/>
    <property type="evidence" value="ECO:0007669"/>
    <property type="project" value="InterPro"/>
</dbReference>
<proteinExistence type="predicted"/>
<evidence type="ECO:0000313" key="7">
    <source>
        <dbReference type="EMBL" id="CAB4763436.1"/>
    </source>
</evidence>
<dbReference type="AlphaFoldDB" id="A0A6J6UVD9"/>
<organism evidence="7">
    <name type="scientific">freshwater metagenome</name>
    <dbReference type="NCBI Taxonomy" id="449393"/>
    <lineage>
        <taxon>unclassified sequences</taxon>
        <taxon>metagenomes</taxon>
        <taxon>ecological metagenomes</taxon>
    </lineage>
</organism>
<evidence type="ECO:0000256" key="1">
    <source>
        <dbReference type="ARBA" id="ARBA00022491"/>
    </source>
</evidence>
<evidence type="ECO:0000256" key="3">
    <source>
        <dbReference type="ARBA" id="ARBA00022679"/>
    </source>
</evidence>
<dbReference type="PROSITE" id="PS51186">
    <property type="entry name" value="GNAT"/>
    <property type="match status" value="1"/>
</dbReference>
<evidence type="ECO:0000256" key="5">
    <source>
        <dbReference type="ARBA" id="ARBA00049880"/>
    </source>
</evidence>
<dbReference type="EMBL" id="CAEZYY010000030">
    <property type="protein sequence ID" value="CAB4763436.1"/>
    <property type="molecule type" value="Genomic_DNA"/>
</dbReference>
<sequence length="170" mass="18860">MSRPRLQAPEPLQAHHRVAEFVSGAEELDDWLHRFAWVNQKAGNARTFVATRGDDVVGYYALATAGVERADFPAPLAKGGVPRQVPCLLLARLAVHQVEQGNGLGRGLLVDALRRAIRVSDEVGVRALLLHARDDAAKAYYLHLGEFVESPTDPHHLLLHLKQARRLMRD</sequence>
<protein>
    <submittedName>
        <fullName evidence="7">Unannotated protein</fullName>
    </submittedName>
</protein>
<dbReference type="PANTHER" id="PTHR36449">
    <property type="entry name" value="ACETYLTRANSFERASE-RELATED"/>
    <property type="match status" value="1"/>
</dbReference>
<gene>
    <name evidence="7" type="ORF">UFOPK2806_01851</name>
    <name evidence="8" type="ORF">UFOPK4306_02502</name>
</gene>
<evidence type="ECO:0000259" key="6">
    <source>
        <dbReference type="PROSITE" id="PS51186"/>
    </source>
</evidence>
<dbReference type="Gene3D" id="3.40.630.30">
    <property type="match status" value="1"/>
</dbReference>
<keyword evidence="4" id="KW-0012">Acyltransferase</keyword>
<accession>A0A6J6UVD9</accession>
<name>A0A6J6UVD9_9ZZZZ</name>
<dbReference type="InterPro" id="IPR016181">
    <property type="entry name" value="Acyl_CoA_acyltransferase"/>
</dbReference>
<keyword evidence="1" id="KW-0678">Repressor</keyword>
<keyword evidence="2" id="KW-1277">Toxin-antitoxin system</keyword>
<dbReference type="PANTHER" id="PTHR36449:SF1">
    <property type="entry name" value="ACETYLTRANSFERASE"/>
    <property type="match status" value="1"/>
</dbReference>
<dbReference type="InterPro" id="IPR000182">
    <property type="entry name" value="GNAT_dom"/>
</dbReference>
<evidence type="ECO:0000256" key="2">
    <source>
        <dbReference type="ARBA" id="ARBA00022649"/>
    </source>
</evidence>
<reference evidence="7" key="1">
    <citation type="submission" date="2020-05" db="EMBL/GenBank/DDBJ databases">
        <authorList>
            <person name="Chiriac C."/>
            <person name="Salcher M."/>
            <person name="Ghai R."/>
            <person name="Kavagutti S V."/>
        </authorList>
    </citation>
    <scope>NUCLEOTIDE SEQUENCE</scope>
</reference>
<comment type="catalytic activity">
    <reaction evidence="5">
        <text>glycyl-tRNA(Gly) + acetyl-CoA = N-acetylglycyl-tRNA(Gly) + CoA + H(+)</text>
        <dbReference type="Rhea" id="RHEA:81867"/>
        <dbReference type="Rhea" id="RHEA-COMP:9683"/>
        <dbReference type="Rhea" id="RHEA-COMP:19766"/>
        <dbReference type="ChEBI" id="CHEBI:15378"/>
        <dbReference type="ChEBI" id="CHEBI:57287"/>
        <dbReference type="ChEBI" id="CHEBI:57288"/>
        <dbReference type="ChEBI" id="CHEBI:78522"/>
        <dbReference type="ChEBI" id="CHEBI:232036"/>
    </reaction>
</comment>
<dbReference type="SUPFAM" id="SSF55729">
    <property type="entry name" value="Acyl-CoA N-acyltransferases (Nat)"/>
    <property type="match status" value="1"/>
</dbReference>
<keyword evidence="3" id="KW-0808">Transferase</keyword>